<organism evidence="11 12">
    <name type="scientific">Sebaldella termitidis (strain ATCC 33386 / NCTC 11300)</name>
    <dbReference type="NCBI Taxonomy" id="526218"/>
    <lineage>
        <taxon>Bacteria</taxon>
        <taxon>Fusobacteriati</taxon>
        <taxon>Fusobacteriota</taxon>
        <taxon>Fusobacteriia</taxon>
        <taxon>Fusobacteriales</taxon>
        <taxon>Leptotrichiaceae</taxon>
        <taxon>Sebaldella</taxon>
    </lineage>
</organism>
<feature type="transmembrane region" description="Helical" evidence="10">
    <location>
        <begin position="57"/>
        <end position="82"/>
    </location>
</feature>
<evidence type="ECO:0000256" key="1">
    <source>
        <dbReference type="ARBA" id="ARBA00004651"/>
    </source>
</evidence>
<dbReference type="InterPro" id="IPR048279">
    <property type="entry name" value="MdtK-like"/>
</dbReference>
<accession>D1AL57</accession>
<protein>
    <recommendedName>
        <fullName evidence="3">Multidrug export protein MepA</fullName>
    </recommendedName>
</protein>
<keyword evidence="6 10" id="KW-0812">Transmembrane</keyword>
<dbReference type="KEGG" id="str:Sterm_2347"/>
<feature type="transmembrane region" description="Helical" evidence="10">
    <location>
        <begin position="435"/>
        <end position="455"/>
    </location>
</feature>
<evidence type="ECO:0000313" key="12">
    <source>
        <dbReference type="Proteomes" id="UP000000845"/>
    </source>
</evidence>
<proteinExistence type="inferred from homology"/>
<evidence type="ECO:0000256" key="9">
    <source>
        <dbReference type="ARBA" id="ARBA00023251"/>
    </source>
</evidence>
<dbReference type="GO" id="GO:0015297">
    <property type="term" value="F:antiporter activity"/>
    <property type="evidence" value="ECO:0007669"/>
    <property type="project" value="InterPro"/>
</dbReference>
<dbReference type="PANTHER" id="PTHR43823:SF3">
    <property type="entry name" value="MULTIDRUG EXPORT PROTEIN MEPA"/>
    <property type="match status" value="1"/>
</dbReference>
<keyword evidence="4" id="KW-0813">Transport</keyword>
<evidence type="ECO:0000256" key="3">
    <source>
        <dbReference type="ARBA" id="ARBA00022106"/>
    </source>
</evidence>
<dbReference type="STRING" id="526218.Sterm_2347"/>
<feature type="transmembrane region" description="Helical" evidence="10">
    <location>
        <begin position="94"/>
        <end position="116"/>
    </location>
</feature>
<evidence type="ECO:0000313" key="11">
    <source>
        <dbReference type="EMBL" id="ACZ09200.1"/>
    </source>
</evidence>
<dbReference type="Proteomes" id="UP000000845">
    <property type="component" value="Chromosome"/>
</dbReference>
<keyword evidence="12" id="KW-1185">Reference proteome</keyword>
<dbReference type="InterPro" id="IPR051327">
    <property type="entry name" value="MATE_MepA_subfamily"/>
</dbReference>
<dbReference type="InterPro" id="IPR045070">
    <property type="entry name" value="MATE_MepA-like"/>
</dbReference>
<evidence type="ECO:0000256" key="5">
    <source>
        <dbReference type="ARBA" id="ARBA00022475"/>
    </source>
</evidence>
<evidence type="ECO:0000256" key="10">
    <source>
        <dbReference type="SAM" id="Phobius"/>
    </source>
</evidence>
<evidence type="ECO:0000256" key="7">
    <source>
        <dbReference type="ARBA" id="ARBA00022989"/>
    </source>
</evidence>
<evidence type="ECO:0000256" key="6">
    <source>
        <dbReference type="ARBA" id="ARBA00022692"/>
    </source>
</evidence>
<dbReference type="HOGENOM" id="CLU_012893_0_2_0"/>
<dbReference type="RefSeq" id="WP_012861794.1">
    <property type="nucleotide sequence ID" value="NC_013517.1"/>
</dbReference>
<dbReference type="GO" id="GO:0042910">
    <property type="term" value="F:xenobiotic transmembrane transporter activity"/>
    <property type="evidence" value="ECO:0007669"/>
    <property type="project" value="InterPro"/>
</dbReference>
<feature type="transmembrane region" description="Helical" evidence="10">
    <location>
        <begin position="136"/>
        <end position="155"/>
    </location>
</feature>
<dbReference type="CDD" id="cd13143">
    <property type="entry name" value="MATE_MepA_like"/>
    <property type="match status" value="1"/>
</dbReference>
<dbReference type="GO" id="GO:0005886">
    <property type="term" value="C:plasma membrane"/>
    <property type="evidence" value="ECO:0007669"/>
    <property type="project" value="UniProtKB-SubCell"/>
</dbReference>
<evidence type="ECO:0000256" key="4">
    <source>
        <dbReference type="ARBA" id="ARBA00022448"/>
    </source>
</evidence>
<feature type="transmembrane region" description="Helical" evidence="10">
    <location>
        <begin position="20"/>
        <end position="37"/>
    </location>
</feature>
<reference evidence="12" key="1">
    <citation type="submission" date="2009-09" db="EMBL/GenBank/DDBJ databases">
        <title>The complete chromosome of Sebaldella termitidis ATCC 33386.</title>
        <authorList>
            <consortium name="US DOE Joint Genome Institute (JGI-PGF)"/>
            <person name="Lucas S."/>
            <person name="Copeland A."/>
            <person name="Lapidus A."/>
            <person name="Glavina del Rio T."/>
            <person name="Dalin E."/>
            <person name="Tice H."/>
            <person name="Bruce D."/>
            <person name="Goodwin L."/>
            <person name="Pitluck S."/>
            <person name="Kyrpides N."/>
            <person name="Mavromatis K."/>
            <person name="Ivanova N."/>
            <person name="Mikhailova N."/>
            <person name="Sims D."/>
            <person name="Meincke L."/>
            <person name="Brettin T."/>
            <person name="Detter J.C."/>
            <person name="Han C."/>
            <person name="Larimer F."/>
            <person name="Land M."/>
            <person name="Hauser L."/>
            <person name="Markowitz V."/>
            <person name="Cheng J.F."/>
            <person name="Hugenholtz P."/>
            <person name="Woyke T."/>
            <person name="Wu D."/>
            <person name="Eisen J.A."/>
        </authorList>
    </citation>
    <scope>NUCLEOTIDE SEQUENCE [LARGE SCALE GENOMIC DNA]</scope>
    <source>
        <strain evidence="12">ATCC 33386 / NCTC 11300</strain>
    </source>
</reference>
<dbReference type="NCBIfam" id="TIGR00797">
    <property type="entry name" value="matE"/>
    <property type="match status" value="1"/>
</dbReference>
<feature type="transmembrane region" description="Helical" evidence="10">
    <location>
        <begin position="250"/>
        <end position="275"/>
    </location>
</feature>
<name>D1AL57_SEBTE</name>
<feature type="transmembrane region" description="Helical" evidence="10">
    <location>
        <begin position="287"/>
        <end position="309"/>
    </location>
</feature>
<dbReference type="PANTHER" id="PTHR43823">
    <property type="entry name" value="SPORULATION PROTEIN YKVU"/>
    <property type="match status" value="1"/>
</dbReference>
<dbReference type="GO" id="GO:0046677">
    <property type="term" value="P:response to antibiotic"/>
    <property type="evidence" value="ECO:0007669"/>
    <property type="project" value="UniProtKB-KW"/>
</dbReference>
<keyword evidence="7 10" id="KW-1133">Transmembrane helix</keyword>
<dbReference type="InterPro" id="IPR002528">
    <property type="entry name" value="MATE_fam"/>
</dbReference>
<keyword evidence="5" id="KW-1003">Cell membrane</keyword>
<dbReference type="PIRSF" id="PIRSF006603">
    <property type="entry name" value="DinF"/>
    <property type="match status" value="1"/>
</dbReference>
<keyword evidence="8 10" id="KW-0472">Membrane</keyword>
<evidence type="ECO:0000256" key="8">
    <source>
        <dbReference type="ARBA" id="ARBA00023136"/>
    </source>
</evidence>
<feature type="transmembrane region" description="Helical" evidence="10">
    <location>
        <begin position="409"/>
        <end position="429"/>
    </location>
</feature>
<gene>
    <name evidence="11" type="ordered locus">Sterm_2347</name>
</gene>
<dbReference type="eggNOG" id="COG0534">
    <property type="taxonomic scope" value="Bacteria"/>
</dbReference>
<comment type="subcellular location">
    <subcellularLocation>
        <location evidence="1">Cell membrane</location>
        <topology evidence="1">Multi-pass membrane protein</topology>
    </subcellularLocation>
</comment>
<dbReference type="AlphaFoldDB" id="D1AL57"/>
<reference evidence="11 12" key="2">
    <citation type="journal article" date="2010" name="Stand. Genomic Sci.">
        <title>Complete genome sequence of Sebaldella termitidis type strain (NCTC 11300).</title>
        <authorList>
            <person name="Harmon-Smith M."/>
            <person name="Celia L."/>
            <person name="Chertkov O."/>
            <person name="Lapidus A."/>
            <person name="Copeland A."/>
            <person name="Glavina Del Rio T."/>
            <person name="Nolan M."/>
            <person name="Lucas S."/>
            <person name="Tice H."/>
            <person name="Cheng J.F."/>
            <person name="Han C."/>
            <person name="Detter J.C."/>
            <person name="Bruce D."/>
            <person name="Goodwin L."/>
            <person name="Pitluck S."/>
            <person name="Pati A."/>
            <person name="Liolios K."/>
            <person name="Ivanova N."/>
            <person name="Mavromatis K."/>
            <person name="Mikhailova N."/>
            <person name="Chen A."/>
            <person name="Palaniappan K."/>
            <person name="Land M."/>
            <person name="Hauser L."/>
            <person name="Chang Y.J."/>
            <person name="Jeffries C.D."/>
            <person name="Brettin T."/>
            <person name="Goker M."/>
            <person name="Beck B."/>
            <person name="Bristow J."/>
            <person name="Eisen J.A."/>
            <person name="Markowitz V."/>
            <person name="Hugenholtz P."/>
            <person name="Kyrpides N.C."/>
            <person name="Klenk H.P."/>
            <person name="Chen F."/>
        </authorList>
    </citation>
    <scope>NUCLEOTIDE SEQUENCE [LARGE SCALE GENOMIC DNA]</scope>
    <source>
        <strain evidence="12">ATCC 33386 / NCTC 11300</strain>
    </source>
</reference>
<sequence>MRRKQSELETESVGKLLRKYTIPALIGNIVIVVYNFVDRWFIGQFIGEEALAASGITFYLLMVFIAFSMLIGIGAGTIISIRLGQKNIEDSEKILGNSVTLFFIVSIILTVILWFNLDFILLKSGANNETLPYARAYMRILIPISLANFYSYGLSNVMRAANAPKTAMFAMIIGGVVNLVLDYIFVVLFHMGIEGTAYATLIGNVLSAVYVMYFFIRGKPLFRLNMFGRSIDEASILRLRKKHLPLSYKISYDILKIGMSSFLLQSVNAAVGVVINNVISSTGGTTGVAIMTIINTYLTLIVMSVYSIAQGAQPIIGYNYGAKRFDRVKASFNMSIIWGLIMSAVFFLVIMLIPRELILLFNKDSNSNVIHDGIKAMRIYFMLIIPASVGTIVPNYFQSIGNAREAIILNIMRQVFIFMIVMLIFTRIWGLDGVWYAQPVTDVIFTFIVGVLLVIENKKLSKEIMK</sequence>
<feature type="transmembrane region" description="Helical" evidence="10">
    <location>
        <begin position="379"/>
        <end position="397"/>
    </location>
</feature>
<comment type="similarity">
    <text evidence="2">Belongs to the multi antimicrobial extrusion (MATE) (TC 2.A.66.1) family. MepA subfamily.</text>
</comment>
<feature type="transmembrane region" description="Helical" evidence="10">
    <location>
        <begin position="330"/>
        <end position="353"/>
    </location>
</feature>
<dbReference type="Pfam" id="PF01554">
    <property type="entry name" value="MatE"/>
    <property type="match status" value="2"/>
</dbReference>
<feature type="transmembrane region" description="Helical" evidence="10">
    <location>
        <begin position="167"/>
        <end position="191"/>
    </location>
</feature>
<feature type="transmembrane region" description="Helical" evidence="10">
    <location>
        <begin position="197"/>
        <end position="216"/>
    </location>
</feature>
<dbReference type="EMBL" id="CP001739">
    <property type="protein sequence ID" value="ACZ09200.1"/>
    <property type="molecule type" value="Genomic_DNA"/>
</dbReference>
<keyword evidence="9" id="KW-0046">Antibiotic resistance</keyword>
<evidence type="ECO:0000256" key="2">
    <source>
        <dbReference type="ARBA" id="ARBA00008417"/>
    </source>
</evidence>